<protein>
    <submittedName>
        <fullName evidence="9">Sugar ABC transporter permease</fullName>
    </submittedName>
</protein>
<comment type="similarity">
    <text evidence="7">Belongs to the binding-protein-dependent transport system permease family.</text>
</comment>
<organism evidence="9 10">
    <name type="scientific">Inquilinus limosus</name>
    <dbReference type="NCBI Taxonomy" id="171674"/>
    <lineage>
        <taxon>Bacteria</taxon>
        <taxon>Pseudomonadati</taxon>
        <taxon>Pseudomonadota</taxon>
        <taxon>Alphaproteobacteria</taxon>
        <taxon>Rhodospirillales</taxon>
        <taxon>Rhodospirillaceae</taxon>
        <taxon>Inquilinus</taxon>
    </lineage>
</organism>
<evidence type="ECO:0000256" key="3">
    <source>
        <dbReference type="ARBA" id="ARBA00022475"/>
    </source>
</evidence>
<feature type="transmembrane region" description="Helical" evidence="7">
    <location>
        <begin position="119"/>
        <end position="139"/>
    </location>
</feature>
<comment type="subcellular location">
    <subcellularLocation>
        <location evidence="1 7">Cell membrane</location>
        <topology evidence="1 7">Multi-pass membrane protein</topology>
    </subcellularLocation>
</comment>
<feature type="domain" description="ABC transmembrane type-1" evidence="8">
    <location>
        <begin position="82"/>
        <end position="297"/>
    </location>
</feature>
<dbReference type="PROSITE" id="PS50928">
    <property type="entry name" value="ABC_TM1"/>
    <property type="match status" value="1"/>
</dbReference>
<comment type="caution">
    <text evidence="9">The sequence shown here is derived from an EMBL/GenBank/DDBJ whole genome shotgun (WGS) entry which is preliminary data.</text>
</comment>
<dbReference type="PANTHER" id="PTHR30193:SF42">
    <property type="entry name" value="ABC TRANSPORTER PERMEASE PROTEIN"/>
    <property type="match status" value="1"/>
</dbReference>
<dbReference type="InterPro" id="IPR035906">
    <property type="entry name" value="MetI-like_sf"/>
</dbReference>
<evidence type="ECO:0000256" key="7">
    <source>
        <dbReference type="RuleBase" id="RU363032"/>
    </source>
</evidence>
<feature type="transmembrane region" description="Helical" evidence="7">
    <location>
        <begin position="26"/>
        <end position="49"/>
    </location>
</feature>
<reference evidence="9" key="1">
    <citation type="submission" date="2020-06" db="EMBL/GenBank/DDBJ databases">
        <title>Stable isotope informed genome-resolved metagenomics uncovers potential trophic interactions in rhizosphere soil.</title>
        <authorList>
            <person name="Starr E.P."/>
            <person name="Shi S."/>
            <person name="Blazewicz S.J."/>
            <person name="Koch B.J."/>
            <person name="Probst A.J."/>
            <person name="Hungate B.A."/>
            <person name="Pett-Ridge J."/>
            <person name="Firestone M.K."/>
            <person name="Banfield J.F."/>
        </authorList>
    </citation>
    <scope>NUCLEOTIDE SEQUENCE</scope>
    <source>
        <strain evidence="9">YM_69_17</strain>
    </source>
</reference>
<dbReference type="GO" id="GO:0005886">
    <property type="term" value="C:plasma membrane"/>
    <property type="evidence" value="ECO:0007669"/>
    <property type="project" value="UniProtKB-SubCell"/>
</dbReference>
<dbReference type="Pfam" id="PF00528">
    <property type="entry name" value="BPD_transp_1"/>
    <property type="match status" value="1"/>
</dbReference>
<evidence type="ECO:0000259" key="8">
    <source>
        <dbReference type="PROSITE" id="PS50928"/>
    </source>
</evidence>
<keyword evidence="2 7" id="KW-0813">Transport</keyword>
<feature type="transmembrane region" description="Helical" evidence="7">
    <location>
        <begin position="274"/>
        <end position="297"/>
    </location>
</feature>
<evidence type="ECO:0000256" key="6">
    <source>
        <dbReference type="ARBA" id="ARBA00023136"/>
    </source>
</evidence>
<evidence type="ECO:0000256" key="4">
    <source>
        <dbReference type="ARBA" id="ARBA00022692"/>
    </source>
</evidence>
<dbReference type="Proteomes" id="UP000700706">
    <property type="component" value="Unassembled WGS sequence"/>
</dbReference>
<dbReference type="AlphaFoldDB" id="A0A952FJ35"/>
<gene>
    <name evidence="9" type="ORF">JF625_09160</name>
</gene>
<keyword evidence="4 7" id="KW-0812">Transmembrane</keyword>
<feature type="transmembrane region" description="Helical" evidence="7">
    <location>
        <begin position="168"/>
        <end position="193"/>
    </location>
</feature>
<feature type="transmembrane region" description="Helical" evidence="7">
    <location>
        <begin position="85"/>
        <end position="107"/>
    </location>
</feature>
<evidence type="ECO:0000256" key="5">
    <source>
        <dbReference type="ARBA" id="ARBA00022989"/>
    </source>
</evidence>
<dbReference type="GO" id="GO:0055085">
    <property type="term" value="P:transmembrane transport"/>
    <property type="evidence" value="ECO:0007669"/>
    <property type="project" value="InterPro"/>
</dbReference>
<sequence length="306" mass="33684">MAVISEPAAAGRRSPFDWLQTILPKLVLAPSFAVTIVCVYGFILFTLYLSMTNSTMMPRLDSWVGLLQYEKLWSDPKWTISLVNLAIYGVLYIGISTAIGLLLAILLDQRIRIEGALRTIYLYPMAISFIVTGTAWKWILNPGLGLDKLMHDLGWTSFTFDWLINGDMAIYTVVIAGVWQSSGFVMAMFLAGLRGVDSDILKAAAIDGATLPQTYRRIIIPLMRPVFLSAFVVSAHLAIKSFDLVMALTAGGPGTSTWMPALYMYSLTFTRNQMGLGAASAVIMLATISAIIVPYLYSELRGGRRD</sequence>
<dbReference type="InterPro" id="IPR051393">
    <property type="entry name" value="ABC_transporter_permease"/>
</dbReference>
<keyword evidence="5 7" id="KW-1133">Transmembrane helix</keyword>
<evidence type="ECO:0000313" key="10">
    <source>
        <dbReference type="Proteomes" id="UP000700706"/>
    </source>
</evidence>
<proteinExistence type="inferred from homology"/>
<dbReference type="EMBL" id="JAEKLZ010000166">
    <property type="protein sequence ID" value="MBW8725306.1"/>
    <property type="molecule type" value="Genomic_DNA"/>
</dbReference>
<dbReference type="CDD" id="cd06261">
    <property type="entry name" value="TM_PBP2"/>
    <property type="match status" value="1"/>
</dbReference>
<keyword evidence="3" id="KW-1003">Cell membrane</keyword>
<dbReference type="PANTHER" id="PTHR30193">
    <property type="entry name" value="ABC TRANSPORTER PERMEASE PROTEIN"/>
    <property type="match status" value="1"/>
</dbReference>
<dbReference type="SUPFAM" id="SSF161098">
    <property type="entry name" value="MetI-like"/>
    <property type="match status" value="1"/>
</dbReference>
<evidence type="ECO:0000256" key="1">
    <source>
        <dbReference type="ARBA" id="ARBA00004651"/>
    </source>
</evidence>
<keyword evidence="6 7" id="KW-0472">Membrane</keyword>
<dbReference type="InterPro" id="IPR000515">
    <property type="entry name" value="MetI-like"/>
</dbReference>
<accession>A0A952FJ35</accession>
<dbReference type="Gene3D" id="1.10.3720.10">
    <property type="entry name" value="MetI-like"/>
    <property type="match status" value="1"/>
</dbReference>
<evidence type="ECO:0000256" key="2">
    <source>
        <dbReference type="ARBA" id="ARBA00022448"/>
    </source>
</evidence>
<name>A0A952FJ35_9PROT</name>
<evidence type="ECO:0000313" key="9">
    <source>
        <dbReference type="EMBL" id="MBW8725306.1"/>
    </source>
</evidence>
<feature type="transmembrane region" description="Helical" evidence="7">
    <location>
        <begin position="226"/>
        <end position="254"/>
    </location>
</feature>